<evidence type="ECO:0000256" key="1">
    <source>
        <dbReference type="SAM" id="MobiDB-lite"/>
    </source>
</evidence>
<reference evidence="3" key="2">
    <citation type="journal article" date="2019" name="IMA Fungus">
        <title>Genome sequencing and comparison of five Tilletia species to identify candidate genes for the detection of regulated species infecting wheat.</title>
        <authorList>
            <person name="Nguyen H.D.T."/>
            <person name="Sultana T."/>
            <person name="Kesanakurti P."/>
            <person name="Hambleton S."/>
        </authorList>
    </citation>
    <scope>NUCLEOTIDE SEQUENCE</scope>
    <source>
        <strain evidence="3">DAOMC 236422</strain>
    </source>
</reference>
<dbReference type="EMBL" id="LWDG02000343">
    <property type="protein sequence ID" value="KAE8266378.1"/>
    <property type="molecule type" value="Genomic_DNA"/>
</dbReference>
<feature type="compositionally biased region" description="Low complexity" evidence="1">
    <location>
        <begin position="314"/>
        <end position="325"/>
    </location>
</feature>
<dbReference type="PROSITE" id="PS51352">
    <property type="entry name" value="THIOREDOXIN_2"/>
    <property type="match status" value="1"/>
</dbReference>
<dbReference type="InterPro" id="IPR013766">
    <property type="entry name" value="Thioredoxin_domain"/>
</dbReference>
<organism evidence="3 4">
    <name type="scientific">Tilletia walkeri</name>
    <dbReference type="NCBI Taxonomy" id="117179"/>
    <lineage>
        <taxon>Eukaryota</taxon>
        <taxon>Fungi</taxon>
        <taxon>Dikarya</taxon>
        <taxon>Basidiomycota</taxon>
        <taxon>Ustilaginomycotina</taxon>
        <taxon>Exobasidiomycetes</taxon>
        <taxon>Tilletiales</taxon>
        <taxon>Tilletiaceae</taxon>
        <taxon>Tilletia</taxon>
    </lineage>
</organism>
<comment type="caution">
    <text evidence="3">The sequence shown here is derived from an EMBL/GenBank/DDBJ whole genome shotgun (WGS) entry which is preliminary data.</text>
</comment>
<sequence length="625" mass="65700">MSSEYFRCRHFAGVRISRLGVSFHSFHIIHIPHTFLPFELDDIDAVNDSIELSDNKMRLSLTILLPLLAHSAAAQAFFTADGPVQLVTHKNFNKEVVQIEKPVLAMFFAHWCGHCRSAAPEFLKAARSLDGIVKFAAIDCDMDSNQAKCAEYDVKGYPTIKLFPATKRRVARDYQGERKAQAFLDYAVEQLPLSAKKLQATELKPYVEKDPTRPKVILLSTKTSSSPMFRSLALDFRSSHSFAYLRATDDPMHSPIFEAVRAHLGLSNLRSEANLPALVLVKAGSSFSPDLVERYEGQIKYRQVKEWLDSHHNSTSSSSTPPKASKSVKAKAKKAKTPSSSKAVTEEDVPVGGTIEWRAQNVDESQGDAADRLMKKAKDAAAKLAEDSNNLASDAASSASGAAAKVAAKVASATSNVASAATDAASSAAEAATKVSSKVASASSNVASAVTDAASSASDAATKASSKVSEAATEAVSSASSASDKASSKVSSAATEAASSASSASTKASSKVSEAASSASTKVASAATDASTAAEEPIASKVAAKVSETVEQVSDTLNNAAQKVVDAASAATDSVKGNKKKDDIPFDSVEDVIMSSNADHLLDSLASYLGEVTPGGAEAWKKEFG</sequence>
<dbReference type="GO" id="GO:0015035">
    <property type="term" value="F:protein-disulfide reductase activity"/>
    <property type="evidence" value="ECO:0007669"/>
    <property type="project" value="TreeGrafter"/>
</dbReference>
<dbReference type="AlphaFoldDB" id="A0A8X7N4R9"/>
<feature type="domain" description="Thioredoxin" evidence="2">
    <location>
        <begin position="66"/>
        <end position="193"/>
    </location>
</feature>
<name>A0A8X7N4R9_9BASI</name>
<accession>A0A8X7N4R9</accession>
<dbReference type="PANTHER" id="PTHR45815">
    <property type="entry name" value="PROTEIN DISULFIDE-ISOMERASE A6"/>
    <property type="match status" value="1"/>
</dbReference>
<dbReference type="GO" id="GO:0005788">
    <property type="term" value="C:endoplasmic reticulum lumen"/>
    <property type="evidence" value="ECO:0007669"/>
    <property type="project" value="TreeGrafter"/>
</dbReference>
<feature type="region of interest" description="Disordered" evidence="1">
    <location>
        <begin position="518"/>
        <end position="538"/>
    </location>
</feature>
<keyword evidence="4" id="KW-1185">Reference proteome</keyword>
<proteinExistence type="predicted"/>
<dbReference type="InterPro" id="IPR036249">
    <property type="entry name" value="Thioredoxin-like_sf"/>
</dbReference>
<feature type="non-terminal residue" evidence="3">
    <location>
        <position position="625"/>
    </location>
</feature>
<gene>
    <name evidence="3" type="ORF">A4X09_0g5977</name>
</gene>
<dbReference type="SUPFAM" id="SSF52833">
    <property type="entry name" value="Thioredoxin-like"/>
    <property type="match status" value="1"/>
</dbReference>
<feature type="compositionally biased region" description="Basic residues" evidence="1">
    <location>
        <begin position="326"/>
        <end position="336"/>
    </location>
</feature>
<dbReference type="Pfam" id="PF00085">
    <property type="entry name" value="Thioredoxin"/>
    <property type="match status" value="1"/>
</dbReference>
<dbReference type="Proteomes" id="UP000078113">
    <property type="component" value="Unassembled WGS sequence"/>
</dbReference>
<evidence type="ECO:0000313" key="4">
    <source>
        <dbReference type="Proteomes" id="UP000078113"/>
    </source>
</evidence>
<feature type="compositionally biased region" description="Low complexity" evidence="1">
    <location>
        <begin position="518"/>
        <end position="535"/>
    </location>
</feature>
<evidence type="ECO:0000259" key="2">
    <source>
        <dbReference type="PROSITE" id="PS51352"/>
    </source>
</evidence>
<dbReference type="Gene3D" id="3.40.30.10">
    <property type="entry name" value="Glutaredoxin"/>
    <property type="match status" value="2"/>
</dbReference>
<dbReference type="GO" id="GO:0034976">
    <property type="term" value="P:response to endoplasmic reticulum stress"/>
    <property type="evidence" value="ECO:0007669"/>
    <property type="project" value="TreeGrafter"/>
</dbReference>
<reference evidence="3" key="1">
    <citation type="submission" date="2016-04" db="EMBL/GenBank/DDBJ databases">
        <authorList>
            <person name="Nguyen H.D."/>
            <person name="Samba Siva P."/>
            <person name="Cullis J."/>
            <person name="Levesque C.A."/>
            <person name="Hambleton S."/>
        </authorList>
    </citation>
    <scope>NUCLEOTIDE SEQUENCE</scope>
    <source>
        <strain evidence="3">DAOMC 236422</strain>
    </source>
</reference>
<dbReference type="PANTHER" id="PTHR45815:SF3">
    <property type="entry name" value="PROTEIN DISULFIDE-ISOMERASE A6"/>
    <property type="match status" value="1"/>
</dbReference>
<feature type="region of interest" description="Disordered" evidence="1">
    <location>
        <begin position="310"/>
        <end position="354"/>
    </location>
</feature>
<evidence type="ECO:0000313" key="3">
    <source>
        <dbReference type="EMBL" id="KAE8266378.1"/>
    </source>
</evidence>
<protein>
    <recommendedName>
        <fullName evidence="2">Thioredoxin domain-containing protein</fullName>
    </recommendedName>
</protein>